<dbReference type="PANTHER" id="PTHR12435">
    <property type="match status" value="1"/>
</dbReference>
<sequence length="350" mass="39409">MRFSSCSDRAKCGRLIRPASTFKLQIQSNNFFFTQLIILTGYPTSGKTHRAKQLHDYITTRIAALPASSPSSSLRVHLISDHSLSIPRRVYNLESKDAHERSNNASEKDARATIYGAVKRVLSNKDIVILDGFNYIKGWRYQLYCESKALRTPHCILQVGISVDAARRINEARLAEVNDGTTEEEFPYEKECWENLVFRYEEPNAMTRWDSPLFTVIWEDETPPGEAIWDEIVGNESVGGKKSVRPNAATVLKAPTSEDYLYELDKTTQGILNKILEWTKDHPGEGGGVIGVGEGKGEDLNVELPANPIGLPALQRIRRQFITLNRTNAVSVVRMKEIFVAYLNDSFEAL</sequence>
<dbReference type="Proteomes" id="UP000824998">
    <property type="component" value="Unassembled WGS sequence"/>
</dbReference>
<dbReference type="FunFam" id="3.40.50.300:FF:002734">
    <property type="entry name" value="Chromatin associated protein KTI12"/>
    <property type="match status" value="1"/>
</dbReference>
<proteinExistence type="inferred from homology"/>
<protein>
    <submittedName>
        <fullName evidence="4">RNA polymerase II Elongator complex associated protein-like protein Kti12</fullName>
    </submittedName>
</protein>
<organism evidence="4 5">
    <name type="scientific">Amylocarpus encephaloides</name>
    <dbReference type="NCBI Taxonomy" id="45428"/>
    <lineage>
        <taxon>Eukaryota</taxon>
        <taxon>Fungi</taxon>
        <taxon>Dikarya</taxon>
        <taxon>Ascomycota</taxon>
        <taxon>Pezizomycotina</taxon>
        <taxon>Leotiomycetes</taxon>
        <taxon>Helotiales</taxon>
        <taxon>Helotiales incertae sedis</taxon>
        <taxon>Amylocarpus</taxon>
    </lineage>
</organism>
<accession>A0A9P8CAN8</accession>
<dbReference type="OrthoDB" id="9972657at2759"/>
<keyword evidence="2" id="KW-0067">ATP-binding</keyword>
<dbReference type="EMBL" id="MU251356">
    <property type="protein sequence ID" value="KAG9239700.1"/>
    <property type="molecule type" value="Genomic_DNA"/>
</dbReference>
<gene>
    <name evidence="4" type="ORF">BJ875DRAFT_501156</name>
</gene>
<evidence type="ECO:0000313" key="5">
    <source>
        <dbReference type="Proteomes" id="UP000824998"/>
    </source>
</evidence>
<comment type="caution">
    <text evidence="4">The sequence shown here is derived from an EMBL/GenBank/DDBJ whole genome shotgun (WGS) entry which is preliminary data.</text>
</comment>
<keyword evidence="1" id="KW-0547">Nucleotide-binding</keyword>
<reference evidence="4" key="1">
    <citation type="journal article" date="2021" name="IMA Fungus">
        <title>Genomic characterization of three marine fungi, including Emericellopsis atlantica sp. nov. with signatures of a generalist lifestyle and marine biomass degradation.</title>
        <authorList>
            <person name="Hagestad O.C."/>
            <person name="Hou L."/>
            <person name="Andersen J.H."/>
            <person name="Hansen E.H."/>
            <person name="Altermark B."/>
            <person name="Li C."/>
            <person name="Kuhnert E."/>
            <person name="Cox R.J."/>
            <person name="Crous P.W."/>
            <person name="Spatafora J.W."/>
            <person name="Lail K."/>
            <person name="Amirebrahimi M."/>
            <person name="Lipzen A."/>
            <person name="Pangilinan J."/>
            <person name="Andreopoulos W."/>
            <person name="Hayes R.D."/>
            <person name="Ng V."/>
            <person name="Grigoriev I.V."/>
            <person name="Jackson S.A."/>
            <person name="Sutton T.D.S."/>
            <person name="Dobson A.D.W."/>
            <person name="Rama T."/>
        </authorList>
    </citation>
    <scope>NUCLEOTIDE SEQUENCE</scope>
    <source>
        <strain evidence="4">TRa018bII</strain>
    </source>
</reference>
<dbReference type="SUPFAM" id="SSF52540">
    <property type="entry name" value="P-loop containing nucleoside triphosphate hydrolases"/>
    <property type="match status" value="1"/>
</dbReference>
<evidence type="ECO:0000313" key="4">
    <source>
        <dbReference type="EMBL" id="KAG9239700.1"/>
    </source>
</evidence>
<dbReference type="InterPro" id="IPR013641">
    <property type="entry name" value="KTI12/PSTK"/>
</dbReference>
<dbReference type="GO" id="GO:0005524">
    <property type="term" value="F:ATP binding"/>
    <property type="evidence" value="ECO:0007669"/>
    <property type="project" value="UniProtKB-KW"/>
</dbReference>
<evidence type="ECO:0000256" key="2">
    <source>
        <dbReference type="ARBA" id="ARBA00022840"/>
    </source>
</evidence>
<dbReference type="AlphaFoldDB" id="A0A9P8CAN8"/>
<dbReference type="Pfam" id="PF08433">
    <property type="entry name" value="KTI12"/>
    <property type="match status" value="1"/>
</dbReference>
<name>A0A9P8CAN8_9HELO</name>
<comment type="similarity">
    <text evidence="3">Belongs to the KTI12 family.</text>
</comment>
<keyword evidence="5" id="KW-1185">Reference proteome</keyword>
<evidence type="ECO:0000256" key="3">
    <source>
        <dbReference type="ARBA" id="ARBA00025768"/>
    </source>
</evidence>
<dbReference type="Gene3D" id="3.40.50.300">
    <property type="entry name" value="P-loop containing nucleotide triphosphate hydrolases"/>
    <property type="match status" value="1"/>
</dbReference>
<dbReference type="InterPro" id="IPR027417">
    <property type="entry name" value="P-loop_NTPase"/>
</dbReference>
<evidence type="ECO:0000256" key="1">
    <source>
        <dbReference type="ARBA" id="ARBA00022741"/>
    </source>
</evidence>